<name>A0A2W7S182_9BACT</name>
<protein>
    <submittedName>
        <fullName evidence="1">Uncharacterized protein</fullName>
    </submittedName>
</protein>
<accession>A0A2W7S182</accession>
<dbReference type="EMBL" id="QKZU01000001">
    <property type="protein sequence ID" value="PZX61127.1"/>
    <property type="molecule type" value="Genomic_DNA"/>
</dbReference>
<evidence type="ECO:0000313" key="1">
    <source>
        <dbReference type="EMBL" id="PZX61127.1"/>
    </source>
</evidence>
<dbReference type="Proteomes" id="UP000249115">
    <property type="component" value="Unassembled WGS sequence"/>
</dbReference>
<evidence type="ECO:0000313" key="2">
    <source>
        <dbReference type="Proteomes" id="UP000249115"/>
    </source>
</evidence>
<reference evidence="1 2" key="1">
    <citation type="submission" date="2018-06" db="EMBL/GenBank/DDBJ databases">
        <title>Genomic Encyclopedia of Archaeal and Bacterial Type Strains, Phase II (KMG-II): from individual species to whole genera.</title>
        <authorList>
            <person name="Goeker M."/>
        </authorList>
    </citation>
    <scope>NUCLEOTIDE SEQUENCE [LARGE SCALE GENOMIC DNA]</scope>
    <source>
        <strain evidence="1 2">DSM 22686</strain>
    </source>
</reference>
<dbReference type="AlphaFoldDB" id="A0A2W7S182"/>
<organism evidence="1 2">
    <name type="scientific">Algoriphagus ratkowskyi</name>
    <dbReference type="NCBI Taxonomy" id="57028"/>
    <lineage>
        <taxon>Bacteria</taxon>
        <taxon>Pseudomonadati</taxon>
        <taxon>Bacteroidota</taxon>
        <taxon>Cytophagia</taxon>
        <taxon>Cytophagales</taxon>
        <taxon>Cyclobacteriaceae</taxon>
        <taxon>Algoriphagus</taxon>
    </lineage>
</organism>
<sequence>MTTKWSNLSIDTGETRGTIKPILDMATLKGLNFFEKNYK</sequence>
<comment type="caution">
    <text evidence="1">The sequence shown here is derived from an EMBL/GenBank/DDBJ whole genome shotgun (WGS) entry which is preliminary data.</text>
</comment>
<proteinExistence type="predicted"/>
<gene>
    <name evidence="1" type="ORF">LV84_00115</name>
</gene>